<proteinExistence type="predicted"/>
<dbReference type="GO" id="GO:0003676">
    <property type="term" value="F:nucleic acid binding"/>
    <property type="evidence" value="ECO:0007669"/>
    <property type="project" value="InterPro"/>
</dbReference>
<dbReference type="InterPro" id="IPR002711">
    <property type="entry name" value="HNH"/>
</dbReference>
<dbReference type="Pfam" id="PF01844">
    <property type="entry name" value="HNH"/>
    <property type="match status" value="1"/>
</dbReference>
<sequence>MTRSISRSFYRSNRWKKCRNAYMQSQNYICERCGNLADICHHKIWLNESNVDDPMMTYNWDNLEALCIDCHNKEHFGSKSIDDELMFDEKGNIIKK</sequence>
<dbReference type="AlphaFoldDB" id="A0A6N0I3U4"/>
<reference evidence="2 3" key="1">
    <citation type="submission" date="2019-09" db="EMBL/GenBank/DDBJ databases">
        <title>FDA dAtabase for Regulatory Grade micrObial Sequences (FDA-ARGOS): Supporting development and validation of Infectious Disease Dx tests.</title>
        <authorList>
            <person name="Sciortino C."/>
            <person name="Tallon L."/>
            <person name="Sadzewicz L."/>
            <person name="Vavikolanu K."/>
            <person name="Mehta A."/>
            <person name="Aluvathingal J."/>
            <person name="Nadendla S."/>
            <person name="Nandy P."/>
            <person name="Geyer C."/>
            <person name="Yan Y."/>
            <person name="Sichtig H."/>
        </authorList>
    </citation>
    <scope>NUCLEOTIDE SEQUENCE [LARGE SCALE GENOMIC DNA]</scope>
    <source>
        <strain evidence="2 3">FDAARGOS_661</strain>
    </source>
</reference>
<keyword evidence="2" id="KW-0540">Nuclease</keyword>
<accession>A0A6N0I3U4</accession>
<dbReference type="InterPro" id="IPR003615">
    <property type="entry name" value="HNH_nuc"/>
</dbReference>
<dbReference type="Gene3D" id="1.10.30.50">
    <property type="match status" value="1"/>
</dbReference>
<protein>
    <submittedName>
        <fullName evidence="2">HNH endonuclease</fullName>
    </submittedName>
</protein>
<keyword evidence="2" id="KW-0255">Endonuclease</keyword>
<organism evidence="2 3">
    <name type="scientific">Staphylococcus hominis</name>
    <dbReference type="NCBI Taxonomy" id="1290"/>
    <lineage>
        <taxon>Bacteria</taxon>
        <taxon>Bacillati</taxon>
        <taxon>Bacillota</taxon>
        <taxon>Bacilli</taxon>
        <taxon>Bacillales</taxon>
        <taxon>Staphylococcaceae</taxon>
        <taxon>Staphylococcus</taxon>
    </lineage>
</organism>
<feature type="domain" description="HNH nuclease" evidence="1">
    <location>
        <begin position="17"/>
        <end position="72"/>
    </location>
</feature>
<keyword evidence="2" id="KW-0378">Hydrolase</keyword>
<name>A0A6N0I3U4_STAHO</name>
<dbReference type="EMBL" id="CP054550">
    <property type="protein sequence ID" value="QKQ29234.1"/>
    <property type="molecule type" value="Genomic_DNA"/>
</dbReference>
<evidence type="ECO:0000259" key="1">
    <source>
        <dbReference type="SMART" id="SM00507"/>
    </source>
</evidence>
<dbReference type="SMART" id="SM00507">
    <property type="entry name" value="HNHc"/>
    <property type="match status" value="1"/>
</dbReference>
<evidence type="ECO:0000313" key="2">
    <source>
        <dbReference type="EMBL" id="QKQ29234.1"/>
    </source>
</evidence>
<dbReference type="GO" id="GO:0008270">
    <property type="term" value="F:zinc ion binding"/>
    <property type="evidence" value="ECO:0007669"/>
    <property type="project" value="InterPro"/>
</dbReference>
<dbReference type="Proteomes" id="UP000509636">
    <property type="component" value="Chromosome"/>
</dbReference>
<dbReference type="GO" id="GO:0004519">
    <property type="term" value="F:endonuclease activity"/>
    <property type="evidence" value="ECO:0007669"/>
    <property type="project" value="UniProtKB-KW"/>
</dbReference>
<gene>
    <name evidence="2" type="ORF">FOB69_09030</name>
</gene>
<evidence type="ECO:0000313" key="3">
    <source>
        <dbReference type="Proteomes" id="UP000509636"/>
    </source>
</evidence>